<keyword evidence="7" id="KW-1133">Transmembrane helix</keyword>
<reference evidence="13" key="1">
    <citation type="submission" date="2018-05" db="EMBL/GenBank/DDBJ databases">
        <title>Draft genome sequence of Stemphylium lycopersici strain CIDEFI 213.</title>
        <authorList>
            <person name="Medina R."/>
            <person name="Franco M.E.E."/>
            <person name="Lucentini C.G."/>
            <person name="Saparrat M.C.N."/>
            <person name="Balatti P.A."/>
        </authorList>
    </citation>
    <scope>NUCLEOTIDE SEQUENCE [LARGE SCALE GENOMIC DNA]</scope>
    <source>
        <strain evidence="13">CIDEFI 213</strain>
    </source>
</reference>
<dbReference type="InterPro" id="IPR049563">
    <property type="entry name" value="TXTP-like"/>
</dbReference>
<dbReference type="GO" id="GO:0071913">
    <property type="term" value="F:citrate secondary active transmembrane transporter activity"/>
    <property type="evidence" value="ECO:0007669"/>
    <property type="project" value="TreeGrafter"/>
</dbReference>
<evidence type="ECO:0000256" key="7">
    <source>
        <dbReference type="ARBA" id="ARBA00022989"/>
    </source>
</evidence>
<gene>
    <name evidence="12" type="ORF">DDE83_003817</name>
</gene>
<dbReference type="PANTHER" id="PTHR45788">
    <property type="entry name" value="SUCCINATE/FUMARATE MITOCHONDRIAL TRANSPORTER-RELATED"/>
    <property type="match status" value="1"/>
</dbReference>
<keyword evidence="4 10" id="KW-0812">Transmembrane</keyword>
<evidence type="ECO:0000256" key="5">
    <source>
        <dbReference type="ARBA" id="ARBA00022737"/>
    </source>
</evidence>
<dbReference type="EMBL" id="QGDH01000045">
    <property type="protein sequence ID" value="RAR12782.1"/>
    <property type="molecule type" value="Genomic_DNA"/>
</dbReference>
<dbReference type="GO" id="GO:0006843">
    <property type="term" value="P:mitochondrial citrate transmembrane transport"/>
    <property type="evidence" value="ECO:0007669"/>
    <property type="project" value="TreeGrafter"/>
</dbReference>
<comment type="similarity">
    <text evidence="2 11">Belongs to the mitochondrial carrier (TC 2.A.29) family.</text>
</comment>
<dbReference type="PANTHER" id="PTHR45788:SF4">
    <property type="entry name" value="TRICARBOXYLATE TRANSPORT PROTEIN, MITOCHONDRIAL"/>
    <property type="match status" value="1"/>
</dbReference>
<accession>A0A364N6B5</accession>
<evidence type="ECO:0000256" key="3">
    <source>
        <dbReference type="ARBA" id="ARBA00022448"/>
    </source>
</evidence>
<dbReference type="AlphaFoldDB" id="A0A364N6B5"/>
<dbReference type="InterPro" id="IPR023395">
    <property type="entry name" value="MCP_dom_sf"/>
</dbReference>
<comment type="subcellular location">
    <subcellularLocation>
        <location evidence="1">Mitochondrion membrane</location>
        <topology evidence="1">Multi-pass membrane protein</topology>
    </subcellularLocation>
</comment>
<evidence type="ECO:0000313" key="13">
    <source>
        <dbReference type="Proteomes" id="UP000249619"/>
    </source>
</evidence>
<sequence>MAAAPAEKKKPSAMRSILAGATAGAVEISITYPAEFAKTRSQLNRRLPDGKKLPWPPFGTQWYAGCTTLIIGNSLKAGIRFVAFDMYRNILADAEGKVSGPATVVAGFGAGATESLLAVTPFESIKTQLLIAQEKGIRGFFQGFLPTTARQAANSAVRFSSYTSLKQLAQSYVTPGEKLGAVSTFGLGGLAGIITVYTTMPIDTVKTRMQSIEARSSYKNSFDCVAKIFRHEGLFTFWSGALPRLGRLILSGGIVFTMYEKSMELMDRLDPQGKYI</sequence>
<dbReference type="GO" id="GO:0031966">
    <property type="term" value="C:mitochondrial membrane"/>
    <property type="evidence" value="ECO:0007669"/>
    <property type="project" value="UniProtKB-SubCell"/>
</dbReference>
<dbReference type="InterPro" id="IPR018108">
    <property type="entry name" value="MCP_transmembrane"/>
</dbReference>
<keyword evidence="13" id="KW-1185">Reference proteome</keyword>
<evidence type="ECO:0000256" key="1">
    <source>
        <dbReference type="ARBA" id="ARBA00004225"/>
    </source>
</evidence>
<keyword evidence="5" id="KW-0677">Repeat</keyword>
<keyword evidence="3 11" id="KW-0813">Transport</keyword>
<evidence type="ECO:0000256" key="10">
    <source>
        <dbReference type="PROSITE-ProRule" id="PRU00282"/>
    </source>
</evidence>
<evidence type="ECO:0000256" key="2">
    <source>
        <dbReference type="ARBA" id="ARBA00006375"/>
    </source>
</evidence>
<evidence type="ECO:0000256" key="6">
    <source>
        <dbReference type="ARBA" id="ARBA00022792"/>
    </source>
</evidence>
<dbReference type="Proteomes" id="UP000249619">
    <property type="component" value="Unassembled WGS sequence"/>
</dbReference>
<dbReference type="FunFam" id="1.50.40.10:FF:000092">
    <property type="entry name" value="Mitochondrial tricarboxylate transporter"/>
    <property type="match status" value="1"/>
</dbReference>
<keyword evidence="6" id="KW-0999">Mitochondrion inner membrane</keyword>
<evidence type="ECO:0000256" key="11">
    <source>
        <dbReference type="RuleBase" id="RU000488"/>
    </source>
</evidence>
<proteinExistence type="inferred from homology"/>
<organism evidence="12 13">
    <name type="scientific">Stemphylium lycopersici</name>
    <name type="common">Tomato gray leaf spot disease fungus</name>
    <name type="synonym">Thyrospora lycopersici</name>
    <dbReference type="NCBI Taxonomy" id="183478"/>
    <lineage>
        <taxon>Eukaryota</taxon>
        <taxon>Fungi</taxon>
        <taxon>Dikarya</taxon>
        <taxon>Ascomycota</taxon>
        <taxon>Pezizomycotina</taxon>
        <taxon>Dothideomycetes</taxon>
        <taxon>Pleosporomycetidae</taxon>
        <taxon>Pleosporales</taxon>
        <taxon>Pleosporineae</taxon>
        <taxon>Pleosporaceae</taxon>
        <taxon>Stemphylium</taxon>
    </lineage>
</organism>
<evidence type="ECO:0000256" key="4">
    <source>
        <dbReference type="ARBA" id="ARBA00022692"/>
    </source>
</evidence>
<dbReference type="SUPFAM" id="SSF103506">
    <property type="entry name" value="Mitochondrial carrier"/>
    <property type="match status" value="1"/>
</dbReference>
<dbReference type="STRING" id="183478.A0A364N6B5"/>
<comment type="caution">
    <text evidence="12">The sequence shown here is derived from an EMBL/GenBank/DDBJ whole genome shotgun (WGS) entry which is preliminary data.</text>
</comment>
<evidence type="ECO:0000256" key="8">
    <source>
        <dbReference type="ARBA" id="ARBA00023128"/>
    </source>
</evidence>
<dbReference type="Gene3D" id="1.50.40.10">
    <property type="entry name" value="Mitochondrial carrier domain"/>
    <property type="match status" value="2"/>
</dbReference>
<protein>
    <submittedName>
        <fullName evidence="12">Tricarboxylate transport protein, mitochondrial</fullName>
    </submittedName>
</protein>
<evidence type="ECO:0000256" key="9">
    <source>
        <dbReference type="ARBA" id="ARBA00023136"/>
    </source>
</evidence>
<keyword evidence="9 10" id="KW-0472">Membrane</keyword>
<dbReference type="PROSITE" id="PS50920">
    <property type="entry name" value="SOLCAR"/>
    <property type="match status" value="3"/>
</dbReference>
<feature type="repeat" description="Solcar" evidence="10">
    <location>
        <begin position="11"/>
        <end position="90"/>
    </location>
</feature>
<keyword evidence="8" id="KW-0496">Mitochondrion</keyword>
<evidence type="ECO:0000313" key="12">
    <source>
        <dbReference type="EMBL" id="RAR12782.1"/>
    </source>
</evidence>
<dbReference type="Pfam" id="PF00153">
    <property type="entry name" value="Mito_carr"/>
    <property type="match status" value="3"/>
</dbReference>
<feature type="repeat" description="Solcar" evidence="10">
    <location>
        <begin position="179"/>
        <end position="265"/>
    </location>
</feature>
<name>A0A364N6B5_STELY</name>
<feature type="repeat" description="Solcar" evidence="10">
    <location>
        <begin position="98"/>
        <end position="168"/>
    </location>
</feature>